<proteinExistence type="predicted"/>
<accession>A0A1H1Q682</accession>
<evidence type="ECO:0000313" key="2">
    <source>
        <dbReference type="Proteomes" id="UP000243904"/>
    </source>
</evidence>
<sequence>MTDLETKVEKYESKTAQCKEWARQATDGYQRNFYEELAGYYGQVAADFRKVIAKQRNGQSPTYFGTTVRSETPLP</sequence>
<organism evidence="1 2">
    <name type="scientific">Bradyrhizobium canariense</name>
    <dbReference type="NCBI Taxonomy" id="255045"/>
    <lineage>
        <taxon>Bacteria</taxon>
        <taxon>Pseudomonadati</taxon>
        <taxon>Pseudomonadota</taxon>
        <taxon>Alphaproteobacteria</taxon>
        <taxon>Hyphomicrobiales</taxon>
        <taxon>Nitrobacteraceae</taxon>
        <taxon>Bradyrhizobium</taxon>
    </lineage>
</organism>
<gene>
    <name evidence="1" type="ORF">SAMN05444158_1284</name>
</gene>
<protein>
    <submittedName>
        <fullName evidence="1">Uncharacterized protein</fullName>
    </submittedName>
</protein>
<dbReference type="AlphaFoldDB" id="A0A1H1Q682"/>
<keyword evidence="2" id="KW-1185">Reference proteome</keyword>
<reference evidence="2" key="1">
    <citation type="submission" date="2016-10" db="EMBL/GenBank/DDBJ databases">
        <authorList>
            <person name="Varghese N."/>
            <person name="Submissions S."/>
        </authorList>
    </citation>
    <scope>NUCLEOTIDE SEQUENCE [LARGE SCALE GENOMIC DNA]</scope>
    <source>
        <strain evidence="2">GAS369</strain>
    </source>
</reference>
<dbReference type="Proteomes" id="UP000243904">
    <property type="component" value="Chromosome I"/>
</dbReference>
<dbReference type="EMBL" id="LT629750">
    <property type="protein sequence ID" value="SDS18884.1"/>
    <property type="molecule type" value="Genomic_DNA"/>
</dbReference>
<dbReference type="RefSeq" id="WP_100381895.1">
    <property type="nucleotide sequence ID" value="NZ_LT629750.1"/>
</dbReference>
<evidence type="ECO:0000313" key="1">
    <source>
        <dbReference type="EMBL" id="SDS18884.1"/>
    </source>
</evidence>
<name>A0A1H1Q682_9BRAD</name>